<dbReference type="Proteomes" id="UP000051672">
    <property type="component" value="Unassembled WGS sequence"/>
</dbReference>
<comment type="caution">
    <text evidence="2">The sequence shown here is derived from an EMBL/GenBank/DDBJ whole genome shotgun (WGS) entry which is preliminary data.</text>
</comment>
<dbReference type="InterPro" id="IPR036388">
    <property type="entry name" value="WH-like_DNA-bd_sf"/>
</dbReference>
<feature type="domain" description="Transcription regulator PadR N-terminal" evidence="1">
    <location>
        <begin position="10"/>
        <end position="76"/>
    </location>
</feature>
<reference evidence="2 3" key="1">
    <citation type="journal article" date="2015" name="Genome Announc.">
        <title>Expanding the biotechnology potential of lactobacilli through comparative genomics of 213 strains and associated genera.</title>
        <authorList>
            <person name="Sun Z."/>
            <person name="Harris H.M."/>
            <person name="McCann A."/>
            <person name="Guo C."/>
            <person name="Argimon S."/>
            <person name="Zhang W."/>
            <person name="Yang X."/>
            <person name="Jeffery I.B."/>
            <person name="Cooney J.C."/>
            <person name="Kagawa T.F."/>
            <person name="Liu W."/>
            <person name="Song Y."/>
            <person name="Salvetti E."/>
            <person name="Wrobel A."/>
            <person name="Rasinkangas P."/>
            <person name="Parkhill J."/>
            <person name="Rea M.C."/>
            <person name="O'Sullivan O."/>
            <person name="Ritari J."/>
            <person name="Douillard F.P."/>
            <person name="Paul Ross R."/>
            <person name="Yang R."/>
            <person name="Briner A.E."/>
            <person name="Felis G.E."/>
            <person name="de Vos W.M."/>
            <person name="Barrangou R."/>
            <person name="Klaenhammer T.R."/>
            <person name="Caufield P.W."/>
            <person name="Cui Y."/>
            <person name="Zhang H."/>
            <person name="O'Toole P.W."/>
        </authorList>
    </citation>
    <scope>NUCLEOTIDE SEQUENCE [LARGE SCALE GENOMIC DNA]</scope>
    <source>
        <strain evidence="2 3">DSM 23927</strain>
    </source>
</reference>
<proteinExistence type="predicted"/>
<sequence length="94" mass="10773">MTETAFYILLSLLTPMHGYAIMKHVATITNQRVILSAGTMYGTLQKLERTELIRFVTAEDQRKIYQITPAGRRQLTAERARLGELMANSRMLEQ</sequence>
<dbReference type="PANTHER" id="PTHR43252:SF7">
    <property type="entry name" value="TRANSCRIPTIONAL REGULATOR YQJI"/>
    <property type="match status" value="1"/>
</dbReference>
<dbReference type="PATRIC" id="fig|1423727.3.peg.1158"/>
<dbReference type="SUPFAM" id="SSF46785">
    <property type="entry name" value="Winged helix' DNA-binding domain"/>
    <property type="match status" value="1"/>
</dbReference>
<dbReference type="STRING" id="1423727.FC34_GL001142"/>
<name>A0A0R2AXN7_9LACO</name>
<dbReference type="Pfam" id="PF03551">
    <property type="entry name" value="PadR"/>
    <property type="match status" value="1"/>
</dbReference>
<organism evidence="2 3">
    <name type="scientific">Lacticaseibacillus brantae DSM 23927</name>
    <dbReference type="NCBI Taxonomy" id="1423727"/>
    <lineage>
        <taxon>Bacteria</taxon>
        <taxon>Bacillati</taxon>
        <taxon>Bacillota</taxon>
        <taxon>Bacilli</taxon>
        <taxon>Lactobacillales</taxon>
        <taxon>Lactobacillaceae</taxon>
        <taxon>Lacticaseibacillus</taxon>
    </lineage>
</organism>
<evidence type="ECO:0000259" key="1">
    <source>
        <dbReference type="Pfam" id="PF03551"/>
    </source>
</evidence>
<dbReference type="InterPro" id="IPR036390">
    <property type="entry name" value="WH_DNA-bd_sf"/>
</dbReference>
<gene>
    <name evidence="2" type="ORF">FC34_GL001142</name>
</gene>
<dbReference type="EMBL" id="AYZQ01000002">
    <property type="protein sequence ID" value="KRM72158.1"/>
    <property type="molecule type" value="Genomic_DNA"/>
</dbReference>
<protein>
    <recommendedName>
        <fullName evidence="1">Transcription regulator PadR N-terminal domain-containing protein</fullName>
    </recommendedName>
</protein>
<evidence type="ECO:0000313" key="2">
    <source>
        <dbReference type="EMBL" id="KRM72158.1"/>
    </source>
</evidence>
<evidence type="ECO:0000313" key="3">
    <source>
        <dbReference type="Proteomes" id="UP000051672"/>
    </source>
</evidence>
<accession>A0A0R2AXN7</accession>
<dbReference type="PANTHER" id="PTHR43252">
    <property type="entry name" value="TRANSCRIPTIONAL REGULATOR YQJI"/>
    <property type="match status" value="1"/>
</dbReference>
<dbReference type="AlphaFoldDB" id="A0A0R2AXN7"/>
<dbReference type="InterPro" id="IPR005149">
    <property type="entry name" value="Tscrpt_reg_PadR_N"/>
</dbReference>
<keyword evidence="3" id="KW-1185">Reference proteome</keyword>
<dbReference type="RefSeq" id="WP_268872376.1">
    <property type="nucleotide sequence ID" value="NZ_AYZQ01000002.1"/>
</dbReference>
<dbReference type="Gene3D" id="1.10.10.10">
    <property type="entry name" value="Winged helix-like DNA-binding domain superfamily/Winged helix DNA-binding domain"/>
    <property type="match status" value="1"/>
</dbReference>